<evidence type="ECO:0000313" key="18">
    <source>
        <dbReference type="EMBL" id="WFG39545.1"/>
    </source>
</evidence>
<dbReference type="Proteomes" id="UP001321249">
    <property type="component" value="Unassembled WGS sequence"/>
</dbReference>
<dbReference type="SUPFAM" id="SSF102114">
    <property type="entry name" value="Radical SAM enzymes"/>
    <property type="match status" value="1"/>
</dbReference>
<dbReference type="InterPro" id="IPR006638">
    <property type="entry name" value="Elp3/MiaA/NifB-like_rSAM"/>
</dbReference>
<dbReference type="GO" id="GO:0035597">
    <property type="term" value="F:tRNA-2-methylthio-N(6)-dimethylallyladenosine(37) synthase activity"/>
    <property type="evidence" value="ECO:0007669"/>
    <property type="project" value="UniProtKB-EC"/>
</dbReference>
<reference evidence="19" key="3">
    <citation type="submission" date="2023-06" db="EMBL/GenBank/DDBJ databases">
        <title>Pangenomics reveal diversification of enzyme families and niche specialization in globally abundant SAR202 bacteria.</title>
        <authorList>
            <person name="Saw J.H.W."/>
        </authorList>
    </citation>
    <scope>NUCLEOTIDE SEQUENCE [LARGE SCALE GENOMIC DNA]</scope>
    <source>
        <strain evidence="19">JH1073</strain>
    </source>
</reference>
<feature type="domain" description="MTTase N-terminal" evidence="15">
    <location>
        <begin position="56"/>
        <end position="172"/>
    </location>
</feature>
<dbReference type="InterPro" id="IPR013848">
    <property type="entry name" value="Methylthiotransferase_N"/>
</dbReference>
<comment type="function">
    <text evidence="2">Catalyzes the methylthiolation of N6-(dimethylallyl)adenosine (i(6)A), leading to the formation of 2-methylthio-N6-(dimethylallyl)adenosine (ms(2)i(6)A) at position 37 in tRNAs that read codons beginning with uridine.</text>
</comment>
<name>A0AAJ6CV52_9CHLR</name>
<dbReference type="SFLD" id="SFLDF00273">
    <property type="entry name" value="(dimethylallyl)adenosine_tRNA"/>
    <property type="match status" value="1"/>
</dbReference>
<evidence type="ECO:0000256" key="4">
    <source>
        <dbReference type="ARBA" id="ARBA00022679"/>
    </source>
</evidence>
<dbReference type="EMBL" id="CP046147">
    <property type="protein sequence ID" value="WFG39545.1"/>
    <property type="molecule type" value="Genomic_DNA"/>
</dbReference>
<evidence type="ECO:0000256" key="13">
    <source>
        <dbReference type="ARBA" id="ARBA00081141"/>
    </source>
</evidence>
<dbReference type="NCBIfam" id="TIGR01574">
    <property type="entry name" value="miaB-methiolase"/>
    <property type="match status" value="1"/>
</dbReference>
<keyword evidence="19" id="KW-1185">Reference proteome</keyword>
<dbReference type="InterPro" id="IPR058240">
    <property type="entry name" value="rSAM_sf"/>
</dbReference>
<sequence>MITAPKYSRAKYGARSRVEISLTVRNWIKYSHEVEFGLAVLRRVSPAAQVTNHKLPSYHVWTVGCQMNTSDSERLSAGFTNMGFESTDDMANADVVVMNTCVVRQSAEDTATGILGRLGKRMKGNTNRMIAVMGCMVGPQQAELKRRFPYVDVWARPQEFEPILETAGIKHGLDPEGCLVEAVSENPNVASFIPIVHGCDKFCTFCIIPYRRGRENSRPAFDIVHEAEMMVARGVKDITLLGQNVDSYGHDIRPRLDLADLMEQVHEIPGLERIRFMTSHPNDMSVRIIEAIRDLPKVCEMINLPFQAGDDTVLANMRRGYTRGQFLDKIEQIQQMIPNVTLTTDLIVGFSGETDAQFEKSMDVLRAVEFSKVHTSEYSYREGTYASRKMTDDIPRAIKKARKATVEQLQNEIQTKNNATLIGSNFDVLVEGRKRGRLHGRNRGDKLIYLNMAVGTEAVEPQPGQTVQVEITDSSPWSLEAELIESRVQKEKVPVV</sequence>
<dbReference type="PANTHER" id="PTHR43020:SF2">
    <property type="entry name" value="MITOCHONDRIAL TRNA METHYLTHIOTRANSFERASE CDK5RAP1"/>
    <property type="match status" value="1"/>
</dbReference>
<dbReference type="Gene3D" id="3.40.50.12160">
    <property type="entry name" value="Methylthiotransferase, N-terminal domain"/>
    <property type="match status" value="1"/>
</dbReference>
<evidence type="ECO:0000313" key="20">
    <source>
        <dbReference type="Proteomes" id="UP001321249"/>
    </source>
</evidence>
<dbReference type="InterPro" id="IPR020612">
    <property type="entry name" value="Methylthiotransferase_CS"/>
</dbReference>
<dbReference type="Pfam" id="PF00919">
    <property type="entry name" value="UPF0004"/>
    <property type="match status" value="1"/>
</dbReference>
<evidence type="ECO:0000256" key="6">
    <source>
        <dbReference type="ARBA" id="ARBA00022723"/>
    </source>
</evidence>
<evidence type="ECO:0000256" key="9">
    <source>
        <dbReference type="ARBA" id="ARBA00033765"/>
    </source>
</evidence>
<evidence type="ECO:0000256" key="2">
    <source>
        <dbReference type="ARBA" id="ARBA00003234"/>
    </source>
</evidence>
<keyword evidence="7" id="KW-0408">Iron</keyword>
<dbReference type="InterPro" id="IPR005839">
    <property type="entry name" value="Methylthiotransferase"/>
</dbReference>
<dbReference type="SMART" id="SM00729">
    <property type="entry name" value="Elp3"/>
    <property type="match status" value="1"/>
</dbReference>
<dbReference type="FunFam" id="3.80.30.20:FF:000001">
    <property type="entry name" value="tRNA-2-methylthio-N(6)-dimethylallyladenosine synthase 2"/>
    <property type="match status" value="1"/>
</dbReference>
<keyword evidence="8" id="KW-0411">Iron-sulfur</keyword>
<comment type="cofactor">
    <cofactor evidence="1">
        <name>[4Fe-4S] cluster</name>
        <dbReference type="ChEBI" id="CHEBI:49883"/>
    </cofactor>
</comment>
<evidence type="ECO:0000313" key="19">
    <source>
        <dbReference type="Proteomes" id="UP001219901"/>
    </source>
</evidence>
<dbReference type="GO" id="GO:0051539">
    <property type="term" value="F:4 iron, 4 sulfur cluster binding"/>
    <property type="evidence" value="ECO:0007669"/>
    <property type="project" value="UniProtKB-KW"/>
</dbReference>
<dbReference type="FunFam" id="3.40.50.12160:FF:000003">
    <property type="entry name" value="CDK5 regulatory subunit-associated protein 1"/>
    <property type="match status" value="1"/>
</dbReference>
<evidence type="ECO:0000256" key="1">
    <source>
        <dbReference type="ARBA" id="ARBA00001966"/>
    </source>
</evidence>
<dbReference type="PROSITE" id="PS50926">
    <property type="entry name" value="TRAM"/>
    <property type="match status" value="1"/>
</dbReference>
<comment type="catalytic activity">
    <reaction evidence="10">
        <text>N(6)-dimethylallyladenosine(37) in tRNA + (sulfur carrier)-SH + AH2 + 2 S-adenosyl-L-methionine = 2-methylsulfanyl-N(6)-dimethylallyladenosine(37) in tRNA + (sulfur carrier)-H + 5'-deoxyadenosine + L-methionine + A + S-adenosyl-L-homocysteine + 2 H(+)</text>
        <dbReference type="Rhea" id="RHEA:37067"/>
        <dbReference type="Rhea" id="RHEA-COMP:10375"/>
        <dbReference type="Rhea" id="RHEA-COMP:10376"/>
        <dbReference type="Rhea" id="RHEA-COMP:14737"/>
        <dbReference type="Rhea" id="RHEA-COMP:14739"/>
        <dbReference type="ChEBI" id="CHEBI:13193"/>
        <dbReference type="ChEBI" id="CHEBI:15378"/>
        <dbReference type="ChEBI" id="CHEBI:17319"/>
        <dbReference type="ChEBI" id="CHEBI:17499"/>
        <dbReference type="ChEBI" id="CHEBI:29917"/>
        <dbReference type="ChEBI" id="CHEBI:57844"/>
        <dbReference type="ChEBI" id="CHEBI:57856"/>
        <dbReference type="ChEBI" id="CHEBI:59789"/>
        <dbReference type="ChEBI" id="CHEBI:64428"/>
        <dbReference type="ChEBI" id="CHEBI:74415"/>
        <dbReference type="ChEBI" id="CHEBI:74417"/>
        <dbReference type="EC" id="2.8.4.3"/>
    </reaction>
</comment>
<reference evidence="18" key="2">
    <citation type="journal article" date="2023" name="Nat. Commun.">
        <title>Cultivation of marine bacteria of the SAR202 clade.</title>
        <authorList>
            <person name="Lim Y."/>
            <person name="Seo J.H."/>
            <person name="Giovannoni S.J."/>
            <person name="Kang I."/>
            <person name="Cho J.C."/>
        </authorList>
    </citation>
    <scope>NUCLEOTIDE SEQUENCE</scope>
    <source>
        <strain evidence="18">JH1073</strain>
    </source>
</reference>
<evidence type="ECO:0000259" key="14">
    <source>
        <dbReference type="PROSITE" id="PS50926"/>
    </source>
</evidence>
<protein>
    <recommendedName>
        <fullName evidence="11">tRNA-2-methylthio-N(6)-dimethylallyladenosine synthase</fullName>
        <ecNumber evidence="9">2.8.4.3</ecNumber>
    </recommendedName>
    <alternativeName>
        <fullName evidence="13">(Dimethylallyl)adenosine tRNA methylthiotransferase MiaB</fullName>
    </alternativeName>
    <alternativeName>
        <fullName evidence="12">tRNA-i(6)A37 methylthiotransferase</fullName>
    </alternativeName>
</protein>
<dbReference type="SFLD" id="SFLDG01061">
    <property type="entry name" value="methylthiotransferase"/>
    <property type="match status" value="1"/>
</dbReference>
<evidence type="ECO:0000256" key="11">
    <source>
        <dbReference type="ARBA" id="ARBA00068570"/>
    </source>
</evidence>
<dbReference type="PROSITE" id="PS01278">
    <property type="entry name" value="MTTASE_RADICAL"/>
    <property type="match status" value="1"/>
</dbReference>
<dbReference type="InterPro" id="IPR038135">
    <property type="entry name" value="Methylthiotransferase_N_sf"/>
</dbReference>
<evidence type="ECO:0000313" key="17">
    <source>
        <dbReference type="EMBL" id="MDG0865713.1"/>
    </source>
</evidence>
<dbReference type="PROSITE" id="PS51918">
    <property type="entry name" value="RADICAL_SAM"/>
    <property type="match status" value="1"/>
</dbReference>
<evidence type="ECO:0000259" key="15">
    <source>
        <dbReference type="PROSITE" id="PS51449"/>
    </source>
</evidence>
<evidence type="ECO:0000256" key="12">
    <source>
        <dbReference type="ARBA" id="ARBA00080698"/>
    </source>
</evidence>
<dbReference type="InterPro" id="IPR006463">
    <property type="entry name" value="MiaB_methiolase"/>
</dbReference>
<keyword evidence="5" id="KW-0949">S-adenosyl-L-methionine</keyword>
<dbReference type="PROSITE" id="PS51449">
    <property type="entry name" value="MTTASE_N"/>
    <property type="match status" value="1"/>
</dbReference>
<keyword evidence="6" id="KW-0479">Metal-binding</keyword>
<dbReference type="EC" id="2.8.4.3" evidence="9"/>
<dbReference type="EMBL" id="WMBE01000001">
    <property type="protein sequence ID" value="MDG0865713.1"/>
    <property type="molecule type" value="Genomic_DNA"/>
</dbReference>
<dbReference type="Pfam" id="PF01938">
    <property type="entry name" value="TRAM"/>
    <property type="match status" value="1"/>
</dbReference>
<dbReference type="SFLD" id="SFLDS00029">
    <property type="entry name" value="Radical_SAM"/>
    <property type="match status" value="1"/>
</dbReference>
<dbReference type="GO" id="GO:0005829">
    <property type="term" value="C:cytosol"/>
    <property type="evidence" value="ECO:0007669"/>
    <property type="project" value="TreeGrafter"/>
</dbReference>
<evidence type="ECO:0000256" key="7">
    <source>
        <dbReference type="ARBA" id="ARBA00023004"/>
    </source>
</evidence>
<dbReference type="InterPro" id="IPR023404">
    <property type="entry name" value="rSAM_horseshoe"/>
</dbReference>
<evidence type="ECO:0000256" key="10">
    <source>
        <dbReference type="ARBA" id="ARBA00051425"/>
    </source>
</evidence>
<dbReference type="AlphaFoldDB" id="A0AAJ6CV52"/>
<evidence type="ECO:0000259" key="16">
    <source>
        <dbReference type="PROSITE" id="PS51918"/>
    </source>
</evidence>
<gene>
    <name evidence="18" type="primary">miaB</name>
    <name evidence="17" type="ORF">GKO46_01320</name>
    <name evidence="18" type="ORF">GKO48_07905</name>
</gene>
<feature type="domain" description="Radical SAM core" evidence="16">
    <location>
        <begin position="185"/>
        <end position="416"/>
    </location>
</feature>
<organism evidence="18 19">
    <name type="scientific">Candidatus Lucifugimonas marina</name>
    <dbReference type="NCBI Taxonomy" id="3038979"/>
    <lineage>
        <taxon>Bacteria</taxon>
        <taxon>Bacillati</taxon>
        <taxon>Chloroflexota</taxon>
        <taxon>Dehalococcoidia</taxon>
        <taxon>SAR202 cluster</taxon>
        <taxon>Candidatus Lucifugimonadales</taxon>
        <taxon>Candidatus Lucifugimonadaceae</taxon>
        <taxon>Candidatus Lucifugimonas</taxon>
    </lineage>
</organism>
<dbReference type="Gene3D" id="3.80.30.20">
    <property type="entry name" value="tm_1862 like domain"/>
    <property type="match status" value="1"/>
</dbReference>
<evidence type="ECO:0000256" key="5">
    <source>
        <dbReference type="ARBA" id="ARBA00022691"/>
    </source>
</evidence>
<keyword evidence="3" id="KW-0004">4Fe-4S</keyword>
<dbReference type="InterPro" id="IPR002792">
    <property type="entry name" value="TRAM_dom"/>
</dbReference>
<dbReference type="CDD" id="cd01335">
    <property type="entry name" value="Radical_SAM"/>
    <property type="match status" value="1"/>
</dbReference>
<dbReference type="PANTHER" id="PTHR43020">
    <property type="entry name" value="CDK5 REGULATORY SUBUNIT-ASSOCIATED PROTEIN 1"/>
    <property type="match status" value="1"/>
</dbReference>
<feature type="domain" description="TRAM" evidence="14">
    <location>
        <begin position="419"/>
        <end position="485"/>
    </location>
</feature>
<dbReference type="Pfam" id="PF04055">
    <property type="entry name" value="Radical_SAM"/>
    <property type="match status" value="1"/>
</dbReference>
<reference evidence="19 20" key="1">
    <citation type="submission" date="2019-11" db="EMBL/GenBank/DDBJ databases">
        <authorList>
            <person name="Cho J.-C."/>
        </authorList>
    </citation>
    <scope>NUCLEOTIDE SEQUENCE [LARGE SCALE GENOMIC DNA]</scope>
    <source>
        <strain evidence="18 19">JH1073</strain>
        <strain evidence="17 20">JH702</strain>
    </source>
</reference>
<dbReference type="NCBIfam" id="TIGR00089">
    <property type="entry name" value="MiaB/RimO family radical SAM methylthiotransferase"/>
    <property type="match status" value="1"/>
</dbReference>
<dbReference type="InterPro" id="IPR007197">
    <property type="entry name" value="rSAM"/>
</dbReference>
<dbReference type="GO" id="GO:0046872">
    <property type="term" value="F:metal ion binding"/>
    <property type="evidence" value="ECO:0007669"/>
    <property type="project" value="UniProtKB-KW"/>
</dbReference>
<keyword evidence="4 18" id="KW-0808">Transferase</keyword>
<accession>A0AAJ6CV52</accession>
<evidence type="ECO:0000256" key="8">
    <source>
        <dbReference type="ARBA" id="ARBA00023014"/>
    </source>
</evidence>
<evidence type="ECO:0000256" key="3">
    <source>
        <dbReference type="ARBA" id="ARBA00022485"/>
    </source>
</evidence>
<dbReference type="Proteomes" id="UP001219901">
    <property type="component" value="Chromosome"/>
</dbReference>
<proteinExistence type="predicted"/>
<dbReference type="SFLD" id="SFLDG01082">
    <property type="entry name" value="B12-binding_domain_containing"/>
    <property type="match status" value="1"/>
</dbReference>